<organism evidence="13 14">
    <name type="scientific">Citreimonas salinaria</name>
    <dbReference type="NCBI Taxonomy" id="321339"/>
    <lineage>
        <taxon>Bacteria</taxon>
        <taxon>Pseudomonadati</taxon>
        <taxon>Pseudomonadota</taxon>
        <taxon>Alphaproteobacteria</taxon>
        <taxon>Rhodobacterales</taxon>
        <taxon>Roseobacteraceae</taxon>
        <taxon>Citreimonas</taxon>
    </lineage>
</organism>
<proteinExistence type="inferred from homology"/>
<keyword evidence="7 9" id="KW-0378">Hydrolase</keyword>
<comment type="similarity">
    <text evidence="3 9 11">Belongs to the uracil-DNA glycosylase (UDG) superfamily. UNG family.</text>
</comment>
<sequence>MAGPSDDPAEAGPIPPDAWRHLSFFERDWYKVCRLLKAETRPVLPPAHQVFDALARNAPDSVRVVILGQDPYPTPGHAHGHAFSVEPSVAPPRSLVNVFTEMENDLGSRPRNGDLRHWADQGVLLLNTALTVPAGMAGGHARLGWEPLTAEILRTLSDRPRAFVLWGRPAQAHGRHISGQDHLILQSAHPSPLSARRGFFGSRPFSRVNDWLKARGETPIDWTGQ</sequence>
<dbReference type="InterPro" id="IPR036895">
    <property type="entry name" value="Uracil-DNA_glycosylase-like_sf"/>
</dbReference>
<dbReference type="HAMAP" id="MF_00148">
    <property type="entry name" value="UDG"/>
    <property type="match status" value="1"/>
</dbReference>
<evidence type="ECO:0000256" key="5">
    <source>
        <dbReference type="ARBA" id="ARBA00018429"/>
    </source>
</evidence>
<dbReference type="AlphaFoldDB" id="A0A1H3G716"/>
<evidence type="ECO:0000256" key="8">
    <source>
        <dbReference type="ARBA" id="ARBA00023204"/>
    </source>
</evidence>
<dbReference type="EMBL" id="FNPF01000002">
    <property type="protein sequence ID" value="SDX98845.1"/>
    <property type="molecule type" value="Genomic_DNA"/>
</dbReference>
<evidence type="ECO:0000259" key="12">
    <source>
        <dbReference type="SMART" id="SM00986"/>
    </source>
</evidence>
<evidence type="ECO:0000313" key="14">
    <source>
        <dbReference type="Proteomes" id="UP000199286"/>
    </source>
</evidence>
<dbReference type="SMART" id="SM00987">
    <property type="entry name" value="UreE_C"/>
    <property type="match status" value="1"/>
</dbReference>
<dbReference type="NCBIfam" id="TIGR00628">
    <property type="entry name" value="ung"/>
    <property type="match status" value="1"/>
</dbReference>
<dbReference type="GO" id="GO:0005737">
    <property type="term" value="C:cytoplasm"/>
    <property type="evidence" value="ECO:0007669"/>
    <property type="project" value="UniProtKB-SubCell"/>
</dbReference>
<comment type="function">
    <text evidence="2 9 11">Excises uracil residues from the DNA which can arise as a result of misincorporation of dUMP residues by DNA polymerase or due to deamination of cytosine.</text>
</comment>
<dbReference type="SMART" id="SM00986">
    <property type="entry name" value="UDG"/>
    <property type="match status" value="1"/>
</dbReference>
<dbReference type="InterPro" id="IPR018085">
    <property type="entry name" value="Ura-DNA_Glyclase_AS"/>
</dbReference>
<name>A0A1H3G716_9RHOB</name>
<dbReference type="SUPFAM" id="SSF52141">
    <property type="entry name" value="Uracil-DNA glycosylase-like"/>
    <property type="match status" value="1"/>
</dbReference>
<dbReference type="PANTHER" id="PTHR11264:SF0">
    <property type="entry name" value="URACIL-DNA GLYCOSYLASE"/>
    <property type="match status" value="1"/>
</dbReference>
<comment type="catalytic activity">
    <reaction evidence="1 9 11">
        <text>Hydrolyzes single-stranded DNA or mismatched double-stranded DNA and polynucleotides, releasing free uracil.</text>
        <dbReference type="EC" id="3.2.2.27"/>
    </reaction>
</comment>
<evidence type="ECO:0000256" key="7">
    <source>
        <dbReference type="ARBA" id="ARBA00022801"/>
    </source>
</evidence>
<evidence type="ECO:0000313" key="13">
    <source>
        <dbReference type="EMBL" id="SDX98845.1"/>
    </source>
</evidence>
<dbReference type="EC" id="3.2.2.27" evidence="4 9"/>
<dbReference type="CDD" id="cd10027">
    <property type="entry name" value="UDG-F1-like"/>
    <property type="match status" value="1"/>
</dbReference>
<evidence type="ECO:0000256" key="2">
    <source>
        <dbReference type="ARBA" id="ARBA00002631"/>
    </source>
</evidence>
<evidence type="ECO:0000256" key="11">
    <source>
        <dbReference type="RuleBase" id="RU003780"/>
    </source>
</evidence>
<dbReference type="NCBIfam" id="NF003588">
    <property type="entry name" value="PRK05254.1-1"/>
    <property type="match status" value="1"/>
</dbReference>
<evidence type="ECO:0000256" key="1">
    <source>
        <dbReference type="ARBA" id="ARBA00001400"/>
    </source>
</evidence>
<keyword evidence="9" id="KW-0963">Cytoplasm</keyword>
<dbReference type="Proteomes" id="UP000199286">
    <property type="component" value="Unassembled WGS sequence"/>
</dbReference>
<dbReference type="GO" id="GO:0097510">
    <property type="term" value="P:base-excision repair, AP site formation via deaminated base removal"/>
    <property type="evidence" value="ECO:0007669"/>
    <property type="project" value="TreeGrafter"/>
</dbReference>
<evidence type="ECO:0000256" key="3">
    <source>
        <dbReference type="ARBA" id="ARBA00008184"/>
    </source>
</evidence>
<evidence type="ECO:0000256" key="6">
    <source>
        <dbReference type="ARBA" id="ARBA00022763"/>
    </source>
</evidence>
<dbReference type="NCBIfam" id="NF003592">
    <property type="entry name" value="PRK05254.1-5"/>
    <property type="match status" value="1"/>
</dbReference>
<protein>
    <recommendedName>
        <fullName evidence="5 9">Uracil-DNA glycosylase</fullName>
        <shortName evidence="9">UDG</shortName>
        <ecNumber evidence="4 9">3.2.2.27</ecNumber>
    </recommendedName>
</protein>
<comment type="subcellular location">
    <subcellularLocation>
        <location evidence="9">Cytoplasm</location>
    </subcellularLocation>
</comment>
<dbReference type="GO" id="GO:0004844">
    <property type="term" value="F:uracil DNA N-glycosylase activity"/>
    <property type="evidence" value="ECO:0007669"/>
    <property type="project" value="UniProtKB-UniRule"/>
</dbReference>
<feature type="domain" description="Uracil-DNA glycosylase-like" evidence="12">
    <location>
        <begin position="55"/>
        <end position="212"/>
    </location>
</feature>
<dbReference type="OrthoDB" id="9804372at2"/>
<evidence type="ECO:0000256" key="9">
    <source>
        <dbReference type="HAMAP-Rule" id="MF_00148"/>
    </source>
</evidence>
<evidence type="ECO:0000256" key="4">
    <source>
        <dbReference type="ARBA" id="ARBA00012030"/>
    </source>
</evidence>
<dbReference type="PROSITE" id="PS00130">
    <property type="entry name" value="U_DNA_GLYCOSYLASE"/>
    <property type="match status" value="1"/>
</dbReference>
<keyword evidence="14" id="KW-1185">Reference proteome</keyword>
<gene>
    <name evidence="9" type="primary">ung</name>
    <name evidence="13" type="ORF">SAMN05444340_102188</name>
</gene>
<dbReference type="InterPro" id="IPR002043">
    <property type="entry name" value="UDG_fam1"/>
</dbReference>
<accession>A0A1H3G716</accession>
<evidence type="ECO:0000256" key="10">
    <source>
        <dbReference type="PROSITE-ProRule" id="PRU10072"/>
    </source>
</evidence>
<dbReference type="RefSeq" id="WP_089879236.1">
    <property type="nucleotide sequence ID" value="NZ_FNPF01000002.1"/>
</dbReference>
<keyword evidence="6 9" id="KW-0227">DNA damage</keyword>
<dbReference type="PANTHER" id="PTHR11264">
    <property type="entry name" value="URACIL-DNA GLYCOSYLASE"/>
    <property type="match status" value="1"/>
</dbReference>
<dbReference type="InterPro" id="IPR005122">
    <property type="entry name" value="Uracil-DNA_glycosylase-like"/>
</dbReference>
<feature type="active site" description="Proton acceptor" evidence="9 10">
    <location>
        <position position="70"/>
    </location>
</feature>
<dbReference type="Pfam" id="PF03167">
    <property type="entry name" value="UDG"/>
    <property type="match status" value="1"/>
</dbReference>
<keyword evidence="8 9" id="KW-0234">DNA repair</keyword>
<dbReference type="Gene3D" id="3.40.470.10">
    <property type="entry name" value="Uracil-DNA glycosylase-like domain"/>
    <property type="match status" value="1"/>
</dbReference>
<dbReference type="NCBIfam" id="NF003589">
    <property type="entry name" value="PRK05254.1-2"/>
    <property type="match status" value="1"/>
</dbReference>
<dbReference type="STRING" id="321339.SAMN05444340_102188"/>
<reference evidence="13 14" key="1">
    <citation type="submission" date="2016-10" db="EMBL/GenBank/DDBJ databases">
        <authorList>
            <person name="de Groot N.N."/>
        </authorList>
    </citation>
    <scope>NUCLEOTIDE SEQUENCE [LARGE SCALE GENOMIC DNA]</scope>
    <source>
        <strain evidence="13 14">DSM 26880</strain>
    </source>
</reference>